<reference evidence="13" key="2">
    <citation type="submission" date="2021-09" db="EMBL/GenBank/DDBJ databases">
        <authorList>
            <person name="Gilroy R."/>
        </authorList>
    </citation>
    <scope>NUCLEOTIDE SEQUENCE</scope>
    <source>
        <strain evidence="13">7318</strain>
    </source>
</reference>
<feature type="binding site" evidence="9">
    <location>
        <position position="36"/>
    </location>
    <ligand>
        <name>NAD(+)</name>
        <dbReference type="ChEBI" id="CHEBI:57540"/>
    </ligand>
</feature>
<dbReference type="NCBIfam" id="TIGR01771">
    <property type="entry name" value="L-LDH-NAD"/>
    <property type="match status" value="1"/>
</dbReference>
<evidence type="ECO:0000256" key="5">
    <source>
        <dbReference type="ARBA" id="ARBA00023027"/>
    </source>
</evidence>
<evidence type="ECO:0000259" key="12">
    <source>
        <dbReference type="Pfam" id="PF02866"/>
    </source>
</evidence>
<proteinExistence type="inferred from homology"/>
<dbReference type="SUPFAM" id="SSF56327">
    <property type="entry name" value="LDH C-terminal domain-like"/>
    <property type="match status" value="1"/>
</dbReference>
<evidence type="ECO:0000256" key="8">
    <source>
        <dbReference type="PIRSR" id="PIRSR000102-1"/>
    </source>
</evidence>
<dbReference type="Pfam" id="PF00056">
    <property type="entry name" value="Ldh_1_N"/>
    <property type="match status" value="1"/>
</dbReference>
<dbReference type="AlphaFoldDB" id="A0A921HLZ8"/>
<evidence type="ECO:0000256" key="4">
    <source>
        <dbReference type="ARBA" id="ARBA00023002"/>
    </source>
</evidence>
<dbReference type="InterPro" id="IPR001557">
    <property type="entry name" value="L-lactate/malate_DH"/>
</dbReference>
<feature type="domain" description="Lactate/malate dehydrogenase C-terminal" evidence="12">
    <location>
        <begin position="150"/>
        <end position="316"/>
    </location>
</feature>
<feature type="active site" description="Proton acceptor" evidence="8">
    <location>
        <position position="180"/>
    </location>
</feature>
<dbReference type="Gene3D" id="3.40.50.720">
    <property type="entry name" value="NAD(P)-binding Rossmann-like Domain"/>
    <property type="match status" value="1"/>
</dbReference>
<dbReference type="InterPro" id="IPR015955">
    <property type="entry name" value="Lactate_DH/Glyco_Ohase_4_C"/>
</dbReference>
<dbReference type="PRINTS" id="PR00086">
    <property type="entry name" value="LLDHDRGNASE"/>
</dbReference>
<dbReference type="Pfam" id="PF02866">
    <property type="entry name" value="Ldh_1_C"/>
    <property type="match status" value="1"/>
</dbReference>
<evidence type="ECO:0000256" key="3">
    <source>
        <dbReference type="ARBA" id="ARBA00012967"/>
    </source>
</evidence>
<dbReference type="PANTHER" id="PTHR43128">
    <property type="entry name" value="L-2-HYDROXYCARBOXYLATE DEHYDROGENASE (NAD(P)(+))"/>
    <property type="match status" value="1"/>
</dbReference>
<dbReference type="EMBL" id="DYVR01000076">
    <property type="protein sequence ID" value="HJF84593.1"/>
    <property type="molecule type" value="Genomic_DNA"/>
</dbReference>
<organism evidence="13 14">
    <name type="scientific">Megamonas hypermegale</name>
    <dbReference type="NCBI Taxonomy" id="158847"/>
    <lineage>
        <taxon>Bacteria</taxon>
        <taxon>Bacillati</taxon>
        <taxon>Bacillota</taxon>
        <taxon>Negativicutes</taxon>
        <taxon>Selenomonadales</taxon>
        <taxon>Selenomonadaceae</taxon>
        <taxon>Megamonas</taxon>
    </lineage>
</organism>
<dbReference type="PANTHER" id="PTHR43128:SF16">
    <property type="entry name" value="L-LACTATE DEHYDROGENASE"/>
    <property type="match status" value="1"/>
</dbReference>
<accession>A0A921HLZ8</accession>
<feature type="binding site" evidence="9">
    <location>
        <begin position="11"/>
        <end position="16"/>
    </location>
    <ligand>
        <name>NAD(+)</name>
        <dbReference type="ChEBI" id="CHEBI:57540"/>
    </ligand>
</feature>
<dbReference type="InterPro" id="IPR022383">
    <property type="entry name" value="Lactate/malate_DH_C"/>
</dbReference>
<dbReference type="PROSITE" id="PS00064">
    <property type="entry name" value="L_LDH"/>
    <property type="match status" value="1"/>
</dbReference>
<sequence>MFDEGKIVIVGASNVGTAVLNKIVDFGLASEVALIDINEKKCLGEALDTNHATACITAHNMYVHKGDYSDCKDASMVIITAGPSVRPGEKPDRLSLTRTNCKIMDSVMSQIVRYTKDAIILVITNPLDVATWYVSTQFDYPREKIIGTGTLLETFRLRRLLADYYHLDPKLVHGYVLGEHGNSGFVAWSTVDIANLGLDNIDKWLGHKDEKLNKSLIEKELLQLVFDVINLKGWTNTGIGMVTARFIKAIKYNEYTILPMSTVLTGEFGIEDVALSLPCMLNNNGIVRKFVPELTEEEIAKMINSANSVKAAMKSIELKKEFVA</sequence>
<evidence type="ECO:0000256" key="9">
    <source>
        <dbReference type="PIRSR" id="PIRSR000102-3"/>
    </source>
</evidence>
<dbReference type="EC" id="1.1.1.27" evidence="3 7"/>
<reference evidence="13" key="1">
    <citation type="journal article" date="2021" name="PeerJ">
        <title>Extensive microbial diversity within the chicken gut microbiome revealed by metagenomics and culture.</title>
        <authorList>
            <person name="Gilroy R."/>
            <person name="Ravi A."/>
            <person name="Getino M."/>
            <person name="Pursley I."/>
            <person name="Horton D.L."/>
            <person name="Alikhan N.F."/>
            <person name="Baker D."/>
            <person name="Gharbi K."/>
            <person name="Hall N."/>
            <person name="Watson M."/>
            <person name="Adriaenssens E.M."/>
            <person name="Foster-Nyarko E."/>
            <person name="Jarju S."/>
            <person name="Secka A."/>
            <person name="Antonio M."/>
            <person name="Oren A."/>
            <person name="Chaudhuri R.R."/>
            <person name="La Ragione R."/>
            <person name="Hildebrand F."/>
            <person name="Pallen M.J."/>
        </authorList>
    </citation>
    <scope>NUCLEOTIDE SEQUENCE</scope>
    <source>
        <strain evidence="13">7318</strain>
    </source>
</reference>
<evidence type="ECO:0000256" key="2">
    <source>
        <dbReference type="ARBA" id="ARBA00006054"/>
    </source>
</evidence>
<evidence type="ECO:0000259" key="11">
    <source>
        <dbReference type="Pfam" id="PF00056"/>
    </source>
</evidence>
<dbReference type="InterPro" id="IPR011304">
    <property type="entry name" value="L-lactate_DH"/>
</dbReference>
<evidence type="ECO:0000313" key="13">
    <source>
        <dbReference type="EMBL" id="HJF84593.1"/>
    </source>
</evidence>
<dbReference type="Gene3D" id="3.90.110.10">
    <property type="entry name" value="Lactate dehydrogenase/glycoside hydrolase, family 4, C-terminal"/>
    <property type="match status" value="1"/>
</dbReference>
<feature type="binding site" evidence="9">
    <location>
        <begin position="123"/>
        <end position="125"/>
    </location>
    <ligand>
        <name>NAD(+)</name>
        <dbReference type="ChEBI" id="CHEBI:57540"/>
    </ligand>
</feature>
<dbReference type="Proteomes" id="UP000780768">
    <property type="component" value="Unassembled WGS sequence"/>
</dbReference>
<feature type="domain" description="Lactate/malate dehydrogenase N-terminal" evidence="11">
    <location>
        <begin position="6"/>
        <end position="147"/>
    </location>
</feature>
<evidence type="ECO:0000256" key="6">
    <source>
        <dbReference type="ARBA" id="ARBA00049258"/>
    </source>
</evidence>
<dbReference type="InterPro" id="IPR018177">
    <property type="entry name" value="L-lactate_DH_AS"/>
</dbReference>
<comment type="similarity">
    <text evidence="2">Belongs to the LDH/MDH superfamily. LDH family.</text>
</comment>
<comment type="caution">
    <text evidence="13">The sequence shown here is derived from an EMBL/GenBank/DDBJ whole genome shotgun (WGS) entry which is preliminary data.</text>
</comment>
<dbReference type="InterPro" id="IPR001236">
    <property type="entry name" value="Lactate/malate_DH_N"/>
</dbReference>
<dbReference type="PIRSF" id="PIRSF000102">
    <property type="entry name" value="Lac_mal_DH"/>
    <property type="match status" value="1"/>
</dbReference>
<feature type="binding site" evidence="9">
    <location>
        <position position="100"/>
    </location>
    <ligand>
        <name>NAD(+)</name>
        <dbReference type="ChEBI" id="CHEBI:57540"/>
    </ligand>
</feature>
<comment type="pathway">
    <text evidence="1">Fermentation; pyruvate fermentation to lactate; (S)-lactate from pyruvate: step 1/1.</text>
</comment>
<dbReference type="GO" id="GO:0004459">
    <property type="term" value="F:L-lactate dehydrogenase (NAD+) activity"/>
    <property type="evidence" value="ECO:0007669"/>
    <property type="project" value="UniProtKB-UniRule"/>
</dbReference>
<dbReference type="GO" id="GO:0006096">
    <property type="term" value="P:glycolytic process"/>
    <property type="evidence" value="ECO:0007669"/>
    <property type="project" value="UniProtKB-UniRule"/>
</dbReference>
<comment type="catalytic activity">
    <reaction evidence="6">
        <text>(S)-lactate + NAD(+) = pyruvate + NADH + H(+)</text>
        <dbReference type="Rhea" id="RHEA:23444"/>
        <dbReference type="ChEBI" id="CHEBI:15361"/>
        <dbReference type="ChEBI" id="CHEBI:15378"/>
        <dbReference type="ChEBI" id="CHEBI:16651"/>
        <dbReference type="ChEBI" id="CHEBI:57540"/>
        <dbReference type="ChEBI" id="CHEBI:57945"/>
        <dbReference type="EC" id="1.1.1.27"/>
    </reaction>
</comment>
<dbReference type="InterPro" id="IPR036291">
    <property type="entry name" value="NAD(P)-bd_dom_sf"/>
</dbReference>
<evidence type="ECO:0000313" key="14">
    <source>
        <dbReference type="Proteomes" id="UP000780768"/>
    </source>
</evidence>
<gene>
    <name evidence="13" type="ORF">K8V65_02885</name>
</gene>
<evidence type="ECO:0000256" key="1">
    <source>
        <dbReference type="ARBA" id="ARBA00004843"/>
    </source>
</evidence>
<evidence type="ECO:0000256" key="7">
    <source>
        <dbReference type="NCBIfam" id="TIGR01771"/>
    </source>
</evidence>
<protein>
    <recommendedName>
        <fullName evidence="3 7">L-lactate dehydrogenase</fullName>
        <ecNumber evidence="3 7">1.1.1.27</ecNumber>
    </recommendedName>
</protein>
<keyword evidence="5 9" id="KW-0520">NAD</keyword>
<evidence type="ECO:0000256" key="10">
    <source>
        <dbReference type="RuleBase" id="RU003369"/>
    </source>
</evidence>
<dbReference type="GO" id="GO:0006089">
    <property type="term" value="P:lactate metabolic process"/>
    <property type="evidence" value="ECO:0007669"/>
    <property type="project" value="TreeGrafter"/>
</dbReference>
<keyword evidence="4 10" id="KW-0560">Oxidoreductase</keyword>
<name>A0A921HLZ8_9FIRM</name>
<dbReference type="SUPFAM" id="SSF51735">
    <property type="entry name" value="NAD(P)-binding Rossmann-fold domains"/>
    <property type="match status" value="1"/>
</dbReference>
<dbReference type="GO" id="GO:0005737">
    <property type="term" value="C:cytoplasm"/>
    <property type="evidence" value="ECO:0007669"/>
    <property type="project" value="UniProtKB-UniRule"/>
</dbReference>